<feature type="non-terminal residue" evidence="1">
    <location>
        <position position="1"/>
    </location>
</feature>
<dbReference type="AlphaFoldDB" id="J9FXZ3"/>
<name>J9FXZ3_9ZZZZ</name>
<dbReference type="EMBL" id="AMCI01006386">
    <property type="protein sequence ID" value="EJW94422.1"/>
    <property type="molecule type" value="Genomic_DNA"/>
</dbReference>
<dbReference type="InterPro" id="IPR011048">
    <property type="entry name" value="Haem_d1_sf"/>
</dbReference>
<comment type="caution">
    <text evidence="1">The sequence shown here is derived from an EMBL/GenBank/DDBJ whole genome shotgun (WGS) entry which is preliminary data.</text>
</comment>
<dbReference type="SUPFAM" id="SSF51004">
    <property type="entry name" value="C-terminal (heme d1) domain of cytochrome cd1-nitrite reductase"/>
    <property type="match status" value="1"/>
</dbReference>
<accession>J9FXZ3</accession>
<evidence type="ECO:0000313" key="1">
    <source>
        <dbReference type="EMBL" id="EJW94422.1"/>
    </source>
</evidence>
<proteinExistence type="predicted"/>
<protein>
    <submittedName>
        <fullName evidence="1">Cytochrome c binding protein</fullName>
    </submittedName>
</protein>
<feature type="non-terminal residue" evidence="1">
    <location>
        <position position="212"/>
    </location>
</feature>
<gene>
    <name evidence="1" type="ORF">EVA_17471</name>
</gene>
<organism evidence="1">
    <name type="scientific">gut metagenome</name>
    <dbReference type="NCBI Taxonomy" id="749906"/>
    <lineage>
        <taxon>unclassified sequences</taxon>
        <taxon>metagenomes</taxon>
        <taxon>organismal metagenomes</taxon>
    </lineage>
</organism>
<sequence>EVTIPPNIAPLNFSIADSSEHRLIIKGKENHLKICSKDGLFNIPEKGWKRLLSDNAGRELELTVAKNIDGVWKGYIPFKIYIADEPIDPFIAYRLLQLSNDMWNKMGIHQRNLENYEESVIYDNSLTNYNCVNCHTFHSGDPDKMIFHMRGKNAGTVLIDGKKVTKLNTKTNKTVSNFVYMSWHPDGNYLATTVCNTFQHFFINNPNTLEVI</sequence>
<reference evidence="1" key="1">
    <citation type="journal article" date="2012" name="PLoS ONE">
        <title>Gene sets for utilization of primary and secondary nutrition supplies in the distal gut of endangered iberian lynx.</title>
        <authorList>
            <person name="Alcaide M."/>
            <person name="Messina E."/>
            <person name="Richter M."/>
            <person name="Bargiela R."/>
            <person name="Peplies J."/>
            <person name="Huws S.A."/>
            <person name="Newbold C.J."/>
            <person name="Golyshin P.N."/>
            <person name="Simon M.A."/>
            <person name="Lopez G."/>
            <person name="Yakimov M.M."/>
            <person name="Ferrer M."/>
        </authorList>
    </citation>
    <scope>NUCLEOTIDE SEQUENCE</scope>
</reference>